<gene>
    <name evidence="1" type="ORF">PGLA1383_LOCUS22936</name>
</gene>
<dbReference type="EMBL" id="CAJNNV010016964">
    <property type="protein sequence ID" value="CAE8604790.1"/>
    <property type="molecule type" value="Genomic_DNA"/>
</dbReference>
<dbReference type="AlphaFoldDB" id="A0A813EVM2"/>
<reference evidence="1" key="1">
    <citation type="submission" date="2021-02" db="EMBL/GenBank/DDBJ databases">
        <authorList>
            <person name="Dougan E. K."/>
            <person name="Rhodes N."/>
            <person name="Thang M."/>
            <person name="Chan C."/>
        </authorList>
    </citation>
    <scope>NUCLEOTIDE SEQUENCE</scope>
</reference>
<dbReference type="Proteomes" id="UP000654075">
    <property type="component" value="Unassembled WGS sequence"/>
</dbReference>
<evidence type="ECO:0000313" key="2">
    <source>
        <dbReference type="Proteomes" id="UP000654075"/>
    </source>
</evidence>
<keyword evidence="2" id="KW-1185">Reference proteome</keyword>
<sequence>FPKVMSDSVKALRTEKDVKQWLVLDDKVPHVVFFTDKKTTPPLLKTLSIEFTERAALGVVLEGSDALAKKMGVRRRPAVIHIQDEDSLTGDSFDKDFKKEHVSRFLSRSVGKHRSEAGATLRELSSARYQAGDCKETDSNFCLILISGPRDDAAKASLRSVAQRLKRDPVKVFFVRDKGFVRAFGGKAAPGSVLLYRPKRK</sequence>
<accession>A0A813EVM2</accession>
<comment type="caution">
    <text evidence="1">The sequence shown here is derived from an EMBL/GenBank/DDBJ whole genome shotgun (WGS) entry which is preliminary data.</text>
</comment>
<organism evidence="1 2">
    <name type="scientific">Polarella glacialis</name>
    <name type="common">Dinoflagellate</name>
    <dbReference type="NCBI Taxonomy" id="89957"/>
    <lineage>
        <taxon>Eukaryota</taxon>
        <taxon>Sar</taxon>
        <taxon>Alveolata</taxon>
        <taxon>Dinophyceae</taxon>
        <taxon>Suessiales</taxon>
        <taxon>Suessiaceae</taxon>
        <taxon>Polarella</taxon>
    </lineage>
</organism>
<feature type="non-terminal residue" evidence="1">
    <location>
        <position position="1"/>
    </location>
</feature>
<evidence type="ECO:0008006" key="3">
    <source>
        <dbReference type="Google" id="ProtNLM"/>
    </source>
</evidence>
<evidence type="ECO:0000313" key="1">
    <source>
        <dbReference type="EMBL" id="CAE8604790.1"/>
    </source>
</evidence>
<dbReference type="OrthoDB" id="445556at2759"/>
<feature type="non-terminal residue" evidence="1">
    <location>
        <position position="201"/>
    </location>
</feature>
<name>A0A813EVM2_POLGL</name>
<dbReference type="OMA" id="LVWVWDD"/>
<proteinExistence type="predicted"/>
<dbReference type="Gene3D" id="3.40.30.10">
    <property type="entry name" value="Glutaredoxin"/>
    <property type="match status" value="1"/>
</dbReference>
<protein>
    <recommendedName>
        <fullName evidence="3">Thioredoxin domain-containing protein</fullName>
    </recommendedName>
</protein>